<protein>
    <submittedName>
        <fullName evidence="2">Uncharacterized protein</fullName>
    </submittedName>
</protein>
<sequence>MSRPHDLPHPFFRFGNPSQMISPKGCNFSKRLLLLLKIFEETLGGRLRKLNPTDKVTNSAKGKVLMRAMYGVKVEMVFIYSVFSSPFSGSAIELFDLNVDDKGFCGLKLLPYEQMVLMDLIKKGHPEPDKKIGGGVSAFQLRYHPMWKVEEMKLKSDVNKALGGGKGHGHRGGGHGGRGGGRGRGLGCGRGGRSRN</sequence>
<evidence type="ECO:0000313" key="3">
    <source>
        <dbReference type="Proteomes" id="UP000594261"/>
    </source>
</evidence>
<name>A0A7N2R321_QUELO</name>
<feature type="region of interest" description="Disordered" evidence="1">
    <location>
        <begin position="160"/>
        <end position="196"/>
    </location>
</feature>
<dbReference type="EMBL" id="LRBV02000004">
    <property type="status" value="NOT_ANNOTATED_CDS"/>
    <property type="molecule type" value="Genomic_DNA"/>
</dbReference>
<dbReference type="Gramene" id="QL04p039014:mrna">
    <property type="protein sequence ID" value="QL04p039014:mrna"/>
    <property type="gene ID" value="QL04p039014"/>
</dbReference>
<proteinExistence type="predicted"/>
<dbReference type="EnsemblPlants" id="QL04p039014:mrna">
    <property type="protein sequence ID" value="QL04p039014:mrna"/>
    <property type="gene ID" value="QL04p039014"/>
</dbReference>
<reference evidence="2" key="2">
    <citation type="submission" date="2021-01" db="UniProtKB">
        <authorList>
            <consortium name="EnsemblPlants"/>
        </authorList>
    </citation>
    <scope>IDENTIFICATION</scope>
</reference>
<dbReference type="GO" id="GO:0009658">
    <property type="term" value="P:chloroplast organization"/>
    <property type="evidence" value="ECO:0007669"/>
    <property type="project" value="TreeGrafter"/>
</dbReference>
<dbReference type="GO" id="GO:0017126">
    <property type="term" value="P:nucleologenesis"/>
    <property type="evidence" value="ECO:0007669"/>
    <property type="project" value="TreeGrafter"/>
</dbReference>
<evidence type="ECO:0000313" key="2">
    <source>
        <dbReference type="EnsemblPlants" id="QL04p039014:mrna"/>
    </source>
</evidence>
<dbReference type="Pfam" id="PF11523">
    <property type="entry name" value="DUF3223"/>
    <property type="match status" value="1"/>
</dbReference>
<accession>A0A7N2R321</accession>
<dbReference type="Proteomes" id="UP000594261">
    <property type="component" value="Chromosome 4"/>
</dbReference>
<evidence type="ECO:0000256" key="1">
    <source>
        <dbReference type="SAM" id="MobiDB-lite"/>
    </source>
</evidence>
<dbReference type="InParanoid" id="A0A7N2R321"/>
<keyword evidence="3" id="KW-1185">Reference proteome</keyword>
<dbReference type="GO" id="GO:1901259">
    <property type="term" value="P:chloroplast rRNA processing"/>
    <property type="evidence" value="ECO:0007669"/>
    <property type="project" value="TreeGrafter"/>
</dbReference>
<dbReference type="PANTHER" id="PTHR33415">
    <property type="entry name" value="PROTEIN EMBRYO DEFECTIVE 514"/>
    <property type="match status" value="1"/>
</dbReference>
<dbReference type="GO" id="GO:0009507">
    <property type="term" value="C:chloroplast"/>
    <property type="evidence" value="ECO:0007669"/>
    <property type="project" value="TreeGrafter"/>
</dbReference>
<dbReference type="PANTHER" id="PTHR33415:SF12">
    <property type="entry name" value="PROTEIN EMBRYO DEFECTIVE 514"/>
    <property type="match status" value="1"/>
</dbReference>
<dbReference type="GO" id="GO:0005634">
    <property type="term" value="C:nucleus"/>
    <property type="evidence" value="ECO:0007669"/>
    <property type="project" value="TreeGrafter"/>
</dbReference>
<dbReference type="AlphaFoldDB" id="A0A7N2R321"/>
<feature type="compositionally biased region" description="Gly residues" evidence="1">
    <location>
        <begin position="174"/>
        <end position="196"/>
    </location>
</feature>
<dbReference type="InterPro" id="IPR044673">
    <property type="entry name" value="DCL-like"/>
</dbReference>
<reference evidence="2 3" key="1">
    <citation type="journal article" date="2016" name="G3 (Bethesda)">
        <title>First Draft Assembly and Annotation of the Genome of a California Endemic Oak Quercus lobata Nee (Fagaceae).</title>
        <authorList>
            <person name="Sork V.L."/>
            <person name="Fitz-Gibbon S.T."/>
            <person name="Puiu D."/>
            <person name="Crepeau M."/>
            <person name="Gugger P.F."/>
            <person name="Sherman R."/>
            <person name="Stevens K."/>
            <person name="Langley C.H."/>
            <person name="Pellegrini M."/>
            <person name="Salzberg S.L."/>
        </authorList>
    </citation>
    <scope>NUCLEOTIDE SEQUENCE [LARGE SCALE GENOMIC DNA]</scope>
    <source>
        <strain evidence="2 3">cv. SW786</strain>
    </source>
</reference>
<organism evidence="2 3">
    <name type="scientific">Quercus lobata</name>
    <name type="common">Valley oak</name>
    <dbReference type="NCBI Taxonomy" id="97700"/>
    <lineage>
        <taxon>Eukaryota</taxon>
        <taxon>Viridiplantae</taxon>
        <taxon>Streptophyta</taxon>
        <taxon>Embryophyta</taxon>
        <taxon>Tracheophyta</taxon>
        <taxon>Spermatophyta</taxon>
        <taxon>Magnoliopsida</taxon>
        <taxon>eudicotyledons</taxon>
        <taxon>Gunneridae</taxon>
        <taxon>Pentapetalae</taxon>
        <taxon>rosids</taxon>
        <taxon>fabids</taxon>
        <taxon>Fagales</taxon>
        <taxon>Fagaceae</taxon>
        <taxon>Quercus</taxon>
    </lineage>
</organism>